<keyword evidence="5" id="KW-0571">Peptide transport</keyword>
<feature type="transmembrane region" description="Helical" evidence="9">
    <location>
        <begin position="547"/>
        <end position="570"/>
    </location>
</feature>
<dbReference type="OrthoDB" id="9986677at2759"/>
<dbReference type="InterPro" id="IPR004648">
    <property type="entry name" value="Oligpept_transpt"/>
</dbReference>
<feature type="transmembrane region" description="Helical" evidence="9">
    <location>
        <begin position="352"/>
        <end position="372"/>
    </location>
</feature>
<evidence type="ECO:0000313" key="11">
    <source>
        <dbReference type="Proteomes" id="UP000054538"/>
    </source>
</evidence>
<dbReference type="FunCoup" id="A0A0D0DQE7">
    <property type="interactions" value="64"/>
</dbReference>
<dbReference type="InParanoid" id="A0A0D0DQE7"/>
<sequence length="617" mass="69712">MATVGAVSAYATDVIAVQRVYYRQDNDFLYQWLLVMSTQLIGFSMGGIARRFLVSPPSMIWPDILVTCSLFNTLHSQRAAGTRQREGISRKKLFGITFVGSMCWHFVPGYLFTALSTFSWVTWIAPRNKLVNQLFGYQTGLGLSMLTFDWSQIAYISNPLATPWWVEANTIAGMIFFVWVIAPILYFKNVWYSSYLPFSGRTSFDNTGATYNVTRILNPDRTFNATAYHEYSPLLLSTTFALSYGLSFAAITATMVHTLLHLRKQIAEHARWSPKGQPDIHARLMSRYTEVPDWWYAGIFVTMFVFGVVCIEIWHTAMPVWSFVLSLMISFLFIIPIGMIQAMTNMQIGLNIISEFVIGYILPGQLVTMMLFKTFGSITLTQALQFTADLKIGHYMKVPPRQMFWSQVVATIVAGTTQLAVQSWMFSNIVDMCDPHQKDGFTCPNTDISGTASVVWGVIGPALQFSSGQLYNDLLWFFLLGVVLPVIPWYLAKKYPNSFFHFVYMPLIVAGSAIPPATAANYVPWAIIGFIFQRVIRRRHFSWWAKYNYVLAAALDSGVAIATILIFFCLRFPRNGTIGMNSIQSWWGNTVFTRTLDYEGAPMLTAPSGSTFGPPTW</sequence>
<gene>
    <name evidence="10" type="ORF">PAXRUDRAFT_827828</name>
</gene>
<feature type="transmembrane region" description="Helical" evidence="9">
    <location>
        <begin position="168"/>
        <end position="187"/>
    </location>
</feature>
<feature type="transmembrane region" description="Helical" evidence="9">
    <location>
        <begin position="504"/>
        <end position="527"/>
    </location>
</feature>
<keyword evidence="8 9" id="KW-0472">Membrane</keyword>
<dbReference type="GO" id="GO:0015031">
    <property type="term" value="P:protein transport"/>
    <property type="evidence" value="ECO:0007669"/>
    <property type="project" value="UniProtKB-KW"/>
</dbReference>
<proteinExistence type="inferred from homology"/>
<feature type="transmembrane region" description="Helical" evidence="9">
    <location>
        <begin position="241"/>
        <end position="262"/>
    </location>
</feature>
<feature type="transmembrane region" description="Helical" evidence="9">
    <location>
        <begin position="294"/>
        <end position="314"/>
    </location>
</feature>
<dbReference type="HOGENOM" id="CLU_004965_1_1_1"/>
<evidence type="ECO:0000256" key="1">
    <source>
        <dbReference type="ARBA" id="ARBA00004141"/>
    </source>
</evidence>
<evidence type="ECO:0000256" key="6">
    <source>
        <dbReference type="ARBA" id="ARBA00022927"/>
    </source>
</evidence>
<evidence type="ECO:0000256" key="4">
    <source>
        <dbReference type="ARBA" id="ARBA00022692"/>
    </source>
</evidence>
<feature type="transmembrane region" description="Helical" evidence="9">
    <location>
        <begin position="93"/>
        <end position="115"/>
    </location>
</feature>
<keyword evidence="7 9" id="KW-1133">Transmembrane helix</keyword>
<dbReference type="NCBIfam" id="TIGR00728">
    <property type="entry name" value="OPT_sfam"/>
    <property type="match status" value="1"/>
</dbReference>
<keyword evidence="4 9" id="KW-0812">Transmembrane</keyword>
<feature type="transmembrane region" description="Helical" evidence="9">
    <location>
        <begin position="29"/>
        <end position="49"/>
    </location>
</feature>
<dbReference type="EMBL" id="KN825096">
    <property type="protein sequence ID" value="KIK94588.1"/>
    <property type="molecule type" value="Genomic_DNA"/>
</dbReference>
<dbReference type="PANTHER" id="PTHR22601">
    <property type="entry name" value="ISP4 LIKE PROTEIN"/>
    <property type="match status" value="1"/>
</dbReference>
<dbReference type="Proteomes" id="UP000054538">
    <property type="component" value="Unassembled WGS sequence"/>
</dbReference>
<evidence type="ECO:0000256" key="5">
    <source>
        <dbReference type="ARBA" id="ARBA00022856"/>
    </source>
</evidence>
<evidence type="ECO:0008006" key="12">
    <source>
        <dbReference type="Google" id="ProtNLM"/>
    </source>
</evidence>
<evidence type="ECO:0000256" key="9">
    <source>
        <dbReference type="SAM" id="Phobius"/>
    </source>
</evidence>
<dbReference type="NCBIfam" id="TIGR00727">
    <property type="entry name" value="ISP4_OPT"/>
    <property type="match status" value="1"/>
</dbReference>
<reference evidence="10 11" key="1">
    <citation type="submission" date="2014-04" db="EMBL/GenBank/DDBJ databases">
        <authorList>
            <consortium name="DOE Joint Genome Institute"/>
            <person name="Kuo A."/>
            <person name="Kohler A."/>
            <person name="Jargeat P."/>
            <person name="Nagy L.G."/>
            <person name="Floudas D."/>
            <person name="Copeland A."/>
            <person name="Barry K.W."/>
            <person name="Cichocki N."/>
            <person name="Veneault-Fourrey C."/>
            <person name="LaButti K."/>
            <person name="Lindquist E.A."/>
            <person name="Lipzen A."/>
            <person name="Lundell T."/>
            <person name="Morin E."/>
            <person name="Murat C."/>
            <person name="Sun H."/>
            <person name="Tunlid A."/>
            <person name="Henrissat B."/>
            <person name="Grigoriev I.V."/>
            <person name="Hibbett D.S."/>
            <person name="Martin F."/>
            <person name="Nordberg H.P."/>
            <person name="Cantor M.N."/>
            <person name="Hua S.X."/>
        </authorList>
    </citation>
    <scope>NUCLEOTIDE SEQUENCE [LARGE SCALE GENOMIC DNA]</scope>
    <source>
        <strain evidence="10 11">Ve08.2h10</strain>
    </source>
</reference>
<feature type="transmembrane region" description="Helical" evidence="9">
    <location>
        <begin position="135"/>
        <end position="156"/>
    </location>
</feature>
<dbReference type="InterPro" id="IPR004813">
    <property type="entry name" value="OPT"/>
</dbReference>
<keyword evidence="11" id="KW-1185">Reference proteome</keyword>
<protein>
    <recommendedName>
        <fullName evidence="12">Small oligopeptide transporter</fullName>
    </recommendedName>
</protein>
<organism evidence="10 11">
    <name type="scientific">Paxillus rubicundulus Ve08.2h10</name>
    <dbReference type="NCBI Taxonomy" id="930991"/>
    <lineage>
        <taxon>Eukaryota</taxon>
        <taxon>Fungi</taxon>
        <taxon>Dikarya</taxon>
        <taxon>Basidiomycota</taxon>
        <taxon>Agaricomycotina</taxon>
        <taxon>Agaricomycetes</taxon>
        <taxon>Agaricomycetidae</taxon>
        <taxon>Boletales</taxon>
        <taxon>Paxilineae</taxon>
        <taxon>Paxillaceae</taxon>
        <taxon>Paxillus</taxon>
    </lineage>
</organism>
<comment type="subcellular location">
    <subcellularLocation>
        <location evidence="1">Membrane</location>
        <topology evidence="1">Multi-pass membrane protein</topology>
    </subcellularLocation>
</comment>
<feature type="transmembrane region" description="Helical" evidence="9">
    <location>
        <begin position="474"/>
        <end position="492"/>
    </location>
</feature>
<dbReference type="GO" id="GO:0035673">
    <property type="term" value="F:oligopeptide transmembrane transporter activity"/>
    <property type="evidence" value="ECO:0007669"/>
    <property type="project" value="InterPro"/>
</dbReference>
<keyword evidence="3" id="KW-0813">Transport</keyword>
<evidence type="ECO:0000256" key="3">
    <source>
        <dbReference type="ARBA" id="ARBA00022448"/>
    </source>
</evidence>
<evidence type="ECO:0000313" key="10">
    <source>
        <dbReference type="EMBL" id="KIK94588.1"/>
    </source>
</evidence>
<evidence type="ECO:0000256" key="7">
    <source>
        <dbReference type="ARBA" id="ARBA00022989"/>
    </source>
</evidence>
<evidence type="ECO:0000256" key="2">
    <source>
        <dbReference type="ARBA" id="ARBA00008807"/>
    </source>
</evidence>
<dbReference type="GO" id="GO:0016020">
    <property type="term" value="C:membrane"/>
    <property type="evidence" value="ECO:0007669"/>
    <property type="project" value="UniProtKB-SubCell"/>
</dbReference>
<comment type="similarity">
    <text evidence="2">Belongs to the oligopeptide OPT transporter family.</text>
</comment>
<accession>A0A0D0DQE7</accession>
<name>A0A0D0DQE7_9AGAM</name>
<dbReference type="Pfam" id="PF03169">
    <property type="entry name" value="OPT"/>
    <property type="match status" value="1"/>
</dbReference>
<reference evidence="11" key="2">
    <citation type="submission" date="2015-01" db="EMBL/GenBank/DDBJ databases">
        <title>Evolutionary Origins and Diversification of the Mycorrhizal Mutualists.</title>
        <authorList>
            <consortium name="DOE Joint Genome Institute"/>
            <consortium name="Mycorrhizal Genomics Consortium"/>
            <person name="Kohler A."/>
            <person name="Kuo A."/>
            <person name="Nagy L.G."/>
            <person name="Floudas D."/>
            <person name="Copeland A."/>
            <person name="Barry K.W."/>
            <person name="Cichocki N."/>
            <person name="Veneault-Fourrey C."/>
            <person name="LaButti K."/>
            <person name="Lindquist E.A."/>
            <person name="Lipzen A."/>
            <person name="Lundell T."/>
            <person name="Morin E."/>
            <person name="Murat C."/>
            <person name="Riley R."/>
            <person name="Ohm R."/>
            <person name="Sun H."/>
            <person name="Tunlid A."/>
            <person name="Henrissat B."/>
            <person name="Grigoriev I.V."/>
            <person name="Hibbett D.S."/>
            <person name="Martin F."/>
        </authorList>
    </citation>
    <scope>NUCLEOTIDE SEQUENCE [LARGE SCALE GENOMIC DNA]</scope>
    <source>
        <strain evidence="11">Ve08.2h10</strain>
    </source>
</reference>
<dbReference type="AlphaFoldDB" id="A0A0D0DQE7"/>
<feature type="transmembrane region" description="Helical" evidence="9">
    <location>
        <begin position="320"/>
        <end position="340"/>
    </location>
</feature>
<evidence type="ECO:0000256" key="8">
    <source>
        <dbReference type="ARBA" id="ARBA00023136"/>
    </source>
</evidence>
<keyword evidence="6" id="KW-0653">Protein transport</keyword>